<gene>
    <name evidence="1" type="ORF">NC99_03990</name>
</gene>
<dbReference type="EMBL" id="LGIA01000018">
    <property type="protein sequence ID" value="KOH46813.1"/>
    <property type="molecule type" value="Genomic_DNA"/>
</dbReference>
<protein>
    <submittedName>
        <fullName evidence="1">Uncharacterized protein</fullName>
    </submittedName>
</protein>
<name>A0A0L8VEN5_9BACT</name>
<dbReference type="Proteomes" id="UP000036958">
    <property type="component" value="Unassembled WGS sequence"/>
</dbReference>
<dbReference type="AlphaFoldDB" id="A0A0L8VEN5"/>
<accession>A0A0L8VEN5</accession>
<comment type="caution">
    <text evidence="1">The sequence shown here is derived from an EMBL/GenBank/DDBJ whole genome shotgun (WGS) entry which is preliminary data.</text>
</comment>
<evidence type="ECO:0000313" key="2">
    <source>
        <dbReference type="Proteomes" id="UP000036958"/>
    </source>
</evidence>
<keyword evidence="2" id="KW-1185">Reference proteome</keyword>
<sequence>MLNKPHITFIVGAERPCPGGSANGDGKGLPEIPFTKWGTAFARNIPAKNAAT</sequence>
<reference evidence="2" key="1">
    <citation type="submission" date="2015-07" db="EMBL/GenBank/DDBJ databases">
        <title>Genome sequencing of Sunxiuqinia dokdonensis strain SK.</title>
        <authorList>
            <person name="Ahn S."/>
            <person name="Kim B.-C."/>
        </authorList>
    </citation>
    <scope>NUCLEOTIDE SEQUENCE [LARGE SCALE GENOMIC DNA]</scope>
    <source>
        <strain evidence="2">SK</strain>
    </source>
</reference>
<proteinExistence type="predicted"/>
<organism evidence="1 2">
    <name type="scientific">Sunxiuqinia dokdonensis</name>
    <dbReference type="NCBI Taxonomy" id="1409788"/>
    <lineage>
        <taxon>Bacteria</taxon>
        <taxon>Pseudomonadati</taxon>
        <taxon>Bacteroidota</taxon>
        <taxon>Bacteroidia</taxon>
        <taxon>Marinilabiliales</taxon>
        <taxon>Prolixibacteraceae</taxon>
        <taxon>Sunxiuqinia</taxon>
    </lineage>
</organism>
<evidence type="ECO:0000313" key="1">
    <source>
        <dbReference type="EMBL" id="KOH46813.1"/>
    </source>
</evidence>